<keyword evidence="1 3" id="KW-0403">Intermediate filament</keyword>
<dbReference type="OrthoDB" id="2441647at2759"/>
<dbReference type="GO" id="GO:0045109">
    <property type="term" value="P:intermediate filament organization"/>
    <property type="evidence" value="ECO:0007669"/>
    <property type="project" value="TreeGrafter"/>
</dbReference>
<dbReference type="SMART" id="SM01391">
    <property type="entry name" value="Filament"/>
    <property type="match status" value="1"/>
</dbReference>
<dbReference type="PANTHER" id="PTHR45616:SF9">
    <property type="entry name" value="KERATIN, TYPE II CYTOSKELETAL 8-RELATED"/>
    <property type="match status" value="1"/>
</dbReference>
<reference evidence="7" key="1">
    <citation type="submission" date="2025-08" db="UniProtKB">
        <authorList>
            <consortium name="RefSeq"/>
        </authorList>
    </citation>
    <scope>IDENTIFICATION</scope>
</reference>
<dbReference type="FunFam" id="1.20.5.170:FF:000004">
    <property type="entry name" value="Keratin, type II cytoskeletal 5"/>
    <property type="match status" value="1"/>
</dbReference>
<dbReference type="InterPro" id="IPR003054">
    <property type="entry name" value="Keratin_II"/>
</dbReference>
<evidence type="ECO:0000313" key="6">
    <source>
        <dbReference type="Proteomes" id="UP000504632"/>
    </source>
</evidence>
<evidence type="ECO:0000313" key="7">
    <source>
        <dbReference type="RefSeq" id="XP_030641035.1"/>
    </source>
</evidence>
<protein>
    <submittedName>
        <fullName evidence="7">Keratin, type II cytoskeletal 8</fullName>
    </submittedName>
</protein>
<dbReference type="SUPFAM" id="SSF57997">
    <property type="entry name" value="Tropomyosin"/>
    <property type="match status" value="1"/>
</dbReference>
<dbReference type="PANTHER" id="PTHR45616">
    <property type="entry name" value="GATA-TYPE DOMAIN-CONTAINING PROTEIN"/>
    <property type="match status" value="1"/>
</dbReference>
<dbReference type="GO" id="GO:0030280">
    <property type="term" value="F:structural constituent of skin epidermis"/>
    <property type="evidence" value="ECO:0007669"/>
    <property type="project" value="TreeGrafter"/>
</dbReference>
<accession>A0A6J2W6G9</accession>
<dbReference type="RefSeq" id="XP_030641035.1">
    <property type="nucleotide sequence ID" value="XM_030785175.1"/>
</dbReference>
<dbReference type="Pfam" id="PF00038">
    <property type="entry name" value="Filament"/>
    <property type="match status" value="1"/>
</dbReference>
<dbReference type="Pfam" id="PF16208">
    <property type="entry name" value="Keratin_2_head"/>
    <property type="match status" value="1"/>
</dbReference>
<evidence type="ECO:0000256" key="3">
    <source>
        <dbReference type="RuleBase" id="RU000685"/>
    </source>
</evidence>
<keyword evidence="2 4" id="KW-0175">Coiled coil</keyword>
<feature type="coiled-coil region" evidence="4">
    <location>
        <begin position="284"/>
        <end position="371"/>
    </location>
</feature>
<sequence>MSVHRKHLVPISSARGGLARPSAGTYSSFSLGSYPRASTAPRARPGSSALGVPIRAVSVNKSLLTPVNVQVDPTAQAVRTQEKEQIKTLNNRFASFIDKVRILEQENTMLETQWKLLQTQTKADSKLDPMMQHYIRSLKSQLDAADRDKKLLEAELSEAHRRVEESKQRYEDEINKRNTAENEFVLLKKDVDSGYLSKSSLEDQMAAVLDDLKFLKSFYDQELLELKEDLKSTSVVVEMDNSRQLNMEQIVSDVKHQYEDISKRSRQETEEWYKNKFELASSKSEQYKTELQGAKTQIADLKRAIMRLKNEMTSIKGQCDVVDGQVCEAEDRGQRSVKDAQHQIDELEAALQTAKKDMAKQVRDYQELMNLKLALDIEIATYKRLLEGEEKRLNQDSVISVQTVPKQSLKIQKPAPGHKVLIKMVQTQDEVISKGQLQ</sequence>
<dbReference type="PROSITE" id="PS51842">
    <property type="entry name" value="IF_ROD_2"/>
    <property type="match status" value="1"/>
</dbReference>
<feature type="domain" description="IF rod" evidence="5">
    <location>
        <begin position="82"/>
        <end position="393"/>
    </location>
</feature>
<dbReference type="AlphaFoldDB" id="A0A6J2W6G9"/>
<dbReference type="GO" id="GO:0005615">
    <property type="term" value="C:extracellular space"/>
    <property type="evidence" value="ECO:0007669"/>
    <property type="project" value="TreeGrafter"/>
</dbReference>
<dbReference type="PRINTS" id="PR01276">
    <property type="entry name" value="TYPE2KERATIN"/>
</dbReference>
<gene>
    <name evidence="7" type="primary">LOC115821350</name>
</gene>
<evidence type="ECO:0000256" key="4">
    <source>
        <dbReference type="SAM" id="Coils"/>
    </source>
</evidence>
<feature type="coiled-coil region" evidence="4">
    <location>
        <begin position="135"/>
        <end position="183"/>
    </location>
</feature>
<dbReference type="GO" id="GO:0045095">
    <property type="term" value="C:keratin filament"/>
    <property type="evidence" value="ECO:0007669"/>
    <property type="project" value="InterPro"/>
</dbReference>
<dbReference type="InterPro" id="IPR032444">
    <property type="entry name" value="Keratin_2_head"/>
</dbReference>
<dbReference type="Gene3D" id="1.20.5.170">
    <property type="match status" value="1"/>
</dbReference>
<dbReference type="PROSITE" id="PS00226">
    <property type="entry name" value="IF_ROD_1"/>
    <property type="match status" value="1"/>
</dbReference>
<dbReference type="Proteomes" id="UP000504632">
    <property type="component" value="Chromosome 9"/>
</dbReference>
<evidence type="ECO:0000256" key="1">
    <source>
        <dbReference type="ARBA" id="ARBA00022754"/>
    </source>
</evidence>
<evidence type="ECO:0000259" key="5">
    <source>
        <dbReference type="PROSITE" id="PS51842"/>
    </source>
</evidence>
<dbReference type="SUPFAM" id="SSF64593">
    <property type="entry name" value="Intermediate filament protein, coiled coil region"/>
    <property type="match status" value="2"/>
</dbReference>
<dbReference type="GeneID" id="115821350"/>
<organism evidence="6 7">
    <name type="scientific">Chanos chanos</name>
    <name type="common">Milkfish</name>
    <name type="synonym">Mugil chanos</name>
    <dbReference type="NCBI Taxonomy" id="29144"/>
    <lineage>
        <taxon>Eukaryota</taxon>
        <taxon>Metazoa</taxon>
        <taxon>Chordata</taxon>
        <taxon>Craniata</taxon>
        <taxon>Vertebrata</taxon>
        <taxon>Euteleostomi</taxon>
        <taxon>Actinopterygii</taxon>
        <taxon>Neopterygii</taxon>
        <taxon>Teleostei</taxon>
        <taxon>Ostariophysi</taxon>
        <taxon>Gonorynchiformes</taxon>
        <taxon>Chanidae</taxon>
        <taxon>Chanos</taxon>
    </lineage>
</organism>
<comment type="similarity">
    <text evidence="3">Belongs to the intermediate filament family.</text>
</comment>
<dbReference type="FunFam" id="1.20.5.1160:FF:000001">
    <property type="entry name" value="Keratin type II"/>
    <property type="match status" value="1"/>
</dbReference>
<name>A0A6J2W6G9_CHACN</name>
<dbReference type="GO" id="GO:0031424">
    <property type="term" value="P:keratinization"/>
    <property type="evidence" value="ECO:0007669"/>
    <property type="project" value="TreeGrafter"/>
</dbReference>
<keyword evidence="6" id="KW-1185">Reference proteome</keyword>
<dbReference type="Gene3D" id="1.20.5.500">
    <property type="entry name" value="Single helix bin"/>
    <property type="match status" value="1"/>
</dbReference>
<dbReference type="InterPro" id="IPR018039">
    <property type="entry name" value="IF_conserved"/>
</dbReference>
<evidence type="ECO:0000256" key="2">
    <source>
        <dbReference type="ARBA" id="ARBA00023054"/>
    </source>
</evidence>
<proteinExistence type="inferred from homology"/>
<dbReference type="InterPro" id="IPR039008">
    <property type="entry name" value="IF_rod_dom"/>
</dbReference>
<dbReference type="InParanoid" id="A0A6J2W6G9"/>
<dbReference type="Gene3D" id="1.20.5.1160">
    <property type="entry name" value="Vasodilator-stimulated phosphoprotein"/>
    <property type="match status" value="1"/>
</dbReference>